<gene>
    <name evidence="3" type="ORF">CKAN_00064700</name>
</gene>
<dbReference type="Proteomes" id="UP000283530">
    <property type="component" value="Unassembled WGS sequence"/>
</dbReference>
<evidence type="ECO:0000259" key="2">
    <source>
        <dbReference type="Pfam" id="PF13259"/>
    </source>
</evidence>
<keyword evidence="4" id="KW-1185">Reference proteome</keyword>
<name>A0A443N1P5_9MAGN</name>
<feature type="compositionally biased region" description="Basic and acidic residues" evidence="1">
    <location>
        <begin position="48"/>
        <end position="72"/>
    </location>
</feature>
<proteinExistence type="predicted"/>
<organism evidence="3 4">
    <name type="scientific">Cinnamomum micranthum f. kanehirae</name>
    <dbReference type="NCBI Taxonomy" id="337451"/>
    <lineage>
        <taxon>Eukaryota</taxon>
        <taxon>Viridiplantae</taxon>
        <taxon>Streptophyta</taxon>
        <taxon>Embryophyta</taxon>
        <taxon>Tracheophyta</taxon>
        <taxon>Spermatophyta</taxon>
        <taxon>Magnoliopsida</taxon>
        <taxon>Magnoliidae</taxon>
        <taxon>Laurales</taxon>
        <taxon>Lauraceae</taxon>
        <taxon>Cinnamomum</taxon>
    </lineage>
</organism>
<evidence type="ECO:0000256" key="1">
    <source>
        <dbReference type="SAM" id="MobiDB-lite"/>
    </source>
</evidence>
<feature type="region of interest" description="Disordered" evidence="1">
    <location>
        <begin position="48"/>
        <end position="97"/>
    </location>
</feature>
<protein>
    <recommendedName>
        <fullName evidence="2">Gag1-like clamp domain-containing protein</fullName>
    </recommendedName>
</protein>
<dbReference type="EMBL" id="QPKB01000001">
    <property type="protein sequence ID" value="RWR72424.1"/>
    <property type="molecule type" value="Genomic_DNA"/>
</dbReference>
<accession>A0A443N1P5</accession>
<evidence type="ECO:0000313" key="3">
    <source>
        <dbReference type="EMBL" id="RWR72424.1"/>
    </source>
</evidence>
<dbReference type="AlphaFoldDB" id="A0A443N1P5"/>
<dbReference type="PANTHER" id="PTHR33373">
    <property type="entry name" value="OS07G0479600 PROTEIN"/>
    <property type="match status" value="1"/>
</dbReference>
<feature type="domain" description="Gag1-like clamp" evidence="2">
    <location>
        <begin position="79"/>
        <end position="158"/>
    </location>
</feature>
<dbReference type="Pfam" id="PF13259">
    <property type="entry name" value="clamp_Gag1-like"/>
    <property type="match status" value="1"/>
</dbReference>
<comment type="caution">
    <text evidence="3">The sequence shown here is derived from an EMBL/GenBank/DDBJ whole genome shotgun (WGS) entry which is preliminary data.</text>
</comment>
<sequence length="236" mass="25946">MKTTWFSKESLDSLLGLFSIYFHQLRDALTGLFNNILSLSFPGLKDEGCTGRKPSLSEDPSRSSTYERENKGVEFQISDSSINTPDQTLDSHGAGNTSNPSEFVNHGLLFWTQSREQWIGNKRKENRVQQVIEPRLSSNATHDSVLETNKPYVQPIASLSKALFSSTSIPVLAPIWLPNPDGSGILNQISLAGNGRLSFGHVGAGGDLGYMIRQKTCQMTLETGLLFARPTKSVVI</sequence>
<reference evidence="3 4" key="1">
    <citation type="journal article" date="2019" name="Nat. Plants">
        <title>Stout camphor tree genome fills gaps in understanding of flowering plant genome evolution.</title>
        <authorList>
            <person name="Chaw S.M."/>
            <person name="Liu Y.C."/>
            <person name="Wu Y.W."/>
            <person name="Wang H.Y."/>
            <person name="Lin C.I."/>
            <person name="Wu C.S."/>
            <person name="Ke H.M."/>
            <person name="Chang L.Y."/>
            <person name="Hsu C.Y."/>
            <person name="Yang H.T."/>
            <person name="Sudianto E."/>
            <person name="Hsu M.H."/>
            <person name="Wu K.P."/>
            <person name="Wang L.N."/>
            <person name="Leebens-Mack J.H."/>
            <person name="Tsai I.J."/>
        </authorList>
    </citation>
    <scope>NUCLEOTIDE SEQUENCE [LARGE SCALE GENOMIC DNA]</scope>
    <source>
        <strain evidence="4">cv. Chaw 1501</strain>
        <tissue evidence="3">Young leaves</tissue>
    </source>
</reference>
<dbReference type="STRING" id="337451.A0A443N1P5"/>
<evidence type="ECO:0000313" key="4">
    <source>
        <dbReference type="Proteomes" id="UP000283530"/>
    </source>
</evidence>
<dbReference type="PANTHER" id="PTHR33373:SF1">
    <property type="entry name" value="DUF4050 DOMAIN-CONTAINING PROTEIN"/>
    <property type="match status" value="1"/>
</dbReference>
<feature type="compositionally biased region" description="Polar residues" evidence="1">
    <location>
        <begin position="77"/>
        <end position="97"/>
    </location>
</feature>
<dbReference type="InterPro" id="IPR025124">
    <property type="entry name" value="Gag1-like_clamp"/>
</dbReference>
<dbReference type="OrthoDB" id="1896025at2759"/>